<feature type="non-terminal residue" evidence="1">
    <location>
        <position position="49"/>
    </location>
</feature>
<reference evidence="1 2" key="1">
    <citation type="submission" date="2014-04" db="EMBL/GenBank/DDBJ databases">
        <title>Genome evolution of avian class.</title>
        <authorList>
            <person name="Zhang G."/>
            <person name="Li C."/>
        </authorList>
    </citation>
    <scope>NUCLEOTIDE SEQUENCE [LARGE SCALE GENOMIC DNA]</scope>
    <source>
        <strain evidence="1">BGI_N328</strain>
    </source>
</reference>
<keyword evidence="2" id="KW-1185">Reference proteome</keyword>
<evidence type="ECO:0000313" key="1">
    <source>
        <dbReference type="EMBL" id="KFV47360.1"/>
    </source>
</evidence>
<dbReference type="AlphaFoldDB" id="A0A093ET37"/>
<dbReference type="EMBL" id="KK613388">
    <property type="protein sequence ID" value="KFV47360.1"/>
    <property type="molecule type" value="Genomic_DNA"/>
</dbReference>
<dbReference type="Proteomes" id="UP000054313">
    <property type="component" value="Unassembled WGS sequence"/>
</dbReference>
<protein>
    <submittedName>
        <fullName evidence="1">Uncharacterized protein</fullName>
    </submittedName>
</protein>
<name>A0A093ET37_GAVST</name>
<evidence type="ECO:0000313" key="2">
    <source>
        <dbReference type="Proteomes" id="UP000054313"/>
    </source>
</evidence>
<feature type="non-terminal residue" evidence="1">
    <location>
        <position position="1"/>
    </location>
</feature>
<proteinExistence type="predicted"/>
<gene>
    <name evidence="1" type="ORF">N328_00696</name>
</gene>
<organism evidence="1 2">
    <name type="scientific">Gavia stellata</name>
    <name type="common">Red-throated diver</name>
    <name type="synonym">Colymbus stellatus</name>
    <dbReference type="NCBI Taxonomy" id="37040"/>
    <lineage>
        <taxon>Eukaryota</taxon>
        <taxon>Metazoa</taxon>
        <taxon>Chordata</taxon>
        <taxon>Craniata</taxon>
        <taxon>Vertebrata</taxon>
        <taxon>Euteleostomi</taxon>
        <taxon>Archelosauria</taxon>
        <taxon>Archosauria</taxon>
        <taxon>Dinosauria</taxon>
        <taxon>Saurischia</taxon>
        <taxon>Theropoda</taxon>
        <taxon>Coelurosauria</taxon>
        <taxon>Aves</taxon>
        <taxon>Neognathae</taxon>
        <taxon>Neoaves</taxon>
        <taxon>Aequornithes</taxon>
        <taxon>Gaviiformes</taxon>
        <taxon>Gaviidae</taxon>
        <taxon>Gavia</taxon>
    </lineage>
</organism>
<accession>A0A093ET37</accession>
<sequence length="49" mass="5775">QTGLGMENFKNARCCFLLGYIYRDDLVAKEFLRHKIDSVPISCQLSWFF</sequence>